<dbReference type="AlphaFoldDB" id="A0A0F9KDE2"/>
<comment type="caution">
    <text evidence="1">The sequence shown here is derived from an EMBL/GenBank/DDBJ whole genome shotgun (WGS) entry which is preliminary data.</text>
</comment>
<reference evidence="1" key="1">
    <citation type="journal article" date="2015" name="Nature">
        <title>Complex archaea that bridge the gap between prokaryotes and eukaryotes.</title>
        <authorList>
            <person name="Spang A."/>
            <person name="Saw J.H."/>
            <person name="Jorgensen S.L."/>
            <person name="Zaremba-Niedzwiedzka K."/>
            <person name="Martijn J."/>
            <person name="Lind A.E."/>
            <person name="van Eijk R."/>
            <person name="Schleper C."/>
            <person name="Guy L."/>
            <person name="Ettema T.J."/>
        </authorList>
    </citation>
    <scope>NUCLEOTIDE SEQUENCE</scope>
</reference>
<accession>A0A0F9KDE2</accession>
<sequence length="82" mass="9623">MNKKNFLIMFDAILWFIQNHLMYTGLLAVGKGIGQQTELSFMYLGKSIHYEQCVICSIDIVTVLRSRHRCRKFSCYRSDKRG</sequence>
<dbReference type="EMBL" id="LAZR01015400">
    <property type="protein sequence ID" value="KKM13345.1"/>
    <property type="molecule type" value="Genomic_DNA"/>
</dbReference>
<proteinExistence type="predicted"/>
<gene>
    <name evidence="1" type="ORF">LCGC14_1717120</name>
</gene>
<protein>
    <submittedName>
        <fullName evidence="1">Uncharacterized protein</fullName>
    </submittedName>
</protein>
<evidence type="ECO:0000313" key="1">
    <source>
        <dbReference type="EMBL" id="KKM13345.1"/>
    </source>
</evidence>
<name>A0A0F9KDE2_9ZZZZ</name>
<organism evidence="1">
    <name type="scientific">marine sediment metagenome</name>
    <dbReference type="NCBI Taxonomy" id="412755"/>
    <lineage>
        <taxon>unclassified sequences</taxon>
        <taxon>metagenomes</taxon>
        <taxon>ecological metagenomes</taxon>
    </lineage>
</organism>